<organism evidence="1 2">
    <name type="scientific">[Clostridium] cellulosi</name>
    <dbReference type="NCBI Taxonomy" id="29343"/>
    <lineage>
        <taxon>Bacteria</taxon>
        <taxon>Bacillati</taxon>
        <taxon>Bacillota</taxon>
        <taxon>Clostridia</taxon>
        <taxon>Eubacteriales</taxon>
        <taxon>Oscillospiraceae</taxon>
        <taxon>Oscillospiraceae incertae sedis</taxon>
    </lineage>
</organism>
<keyword evidence="2" id="KW-1185">Reference proteome</keyword>
<dbReference type="PANTHER" id="PTHR48098:SF1">
    <property type="entry name" value="DIACYLGLYCEROL ACYLTRANSFERASE_MYCOLYLTRANSFERASE AG85A"/>
    <property type="match status" value="1"/>
</dbReference>
<dbReference type="PANTHER" id="PTHR48098">
    <property type="entry name" value="ENTEROCHELIN ESTERASE-RELATED"/>
    <property type="match status" value="1"/>
</dbReference>
<evidence type="ECO:0000313" key="1">
    <source>
        <dbReference type="EMBL" id="CDZ25043.1"/>
    </source>
</evidence>
<dbReference type="HOGENOM" id="CLU_037618_3_0_9"/>
<evidence type="ECO:0000313" key="2">
    <source>
        <dbReference type="Proteomes" id="UP000032431"/>
    </source>
</evidence>
<dbReference type="SUPFAM" id="SSF53474">
    <property type="entry name" value="alpha/beta-Hydrolases"/>
    <property type="match status" value="1"/>
</dbReference>
<dbReference type="Gene3D" id="3.40.50.1820">
    <property type="entry name" value="alpha/beta hydrolase"/>
    <property type="match status" value="1"/>
</dbReference>
<dbReference type="KEGG" id="ccel:CCDG5_1951"/>
<dbReference type="Proteomes" id="UP000032431">
    <property type="component" value="Chromosome I"/>
</dbReference>
<dbReference type="OrthoDB" id="9803578at2"/>
<dbReference type="PATRIC" id="fig|29343.3.peg.2048"/>
<dbReference type="InterPro" id="IPR050583">
    <property type="entry name" value="Mycobacterial_A85_antigen"/>
</dbReference>
<dbReference type="GO" id="GO:0016747">
    <property type="term" value="F:acyltransferase activity, transferring groups other than amino-acyl groups"/>
    <property type="evidence" value="ECO:0007669"/>
    <property type="project" value="TreeGrafter"/>
</dbReference>
<reference evidence="2" key="1">
    <citation type="submission" date="2014-07" db="EMBL/GenBank/DDBJ databases">
        <authorList>
            <person name="Wibberg D."/>
        </authorList>
    </citation>
    <scope>NUCLEOTIDE SEQUENCE [LARGE SCALE GENOMIC DNA]</scope>
    <source>
        <strain evidence="2">DG5</strain>
    </source>
</reference>
<name>A0A078KRM8_9FIRM</name>
<dbReference type="AlphaFoldDB" id="A0A078KRM8"/>
<dbReference type="EMBL" id="LM995447">
    <property type="protein sequence ID" value="CDZ25043.1"/>
    <property type="molecule type" value="Genomic_DNA"/>
</dbReference>
<dbReference type="InterPro" id="IPR029058">
    <property type="entry name" value="AB_hydrolase_fold"/>
</dbReference>
<sequence>MAFFEGSIYSDALGISTSICVSLPYDTNNKSDGKPPVLYLLHGLFDNHTAWVRNTNVDMLAKKYGFAVVMPNAGKSYYTDMKYGPKYFTYISEELPELCRRMFNVSEKREKTFVAGISMGGYGALKLGLRRPDIFGGCAGISAAADIKPRAADYKNRPEMRAVFGETGVAPEDDDLFLLAEKQRGTKCKILMHCGLSDTKLNENWELYKALLKNGFDVEYIESEGAHDWTYWERILPQVMEYFALRGVNL</sequence>
<gene>
    <name evidence="1" type="ORF">CCDG5_1951</name>
</gene>
<dbReference type="InterPro" id="IPR000801">
    <property type="entry name" value="Esterase-like"/>
</dbReference>
<accession>A0A078KRM8</accession>
<proteinExistence type="predicted"/>
<protein>
    <submittedName>
        <fullName evidence="1">Esterase</fullName>
    </submittedName>
</protein>
<dbReference type="Pfam" id="PF00756">
    <property type="entry name" value="Esterase"/>
    <property type="match status" value="1"/>
</dbReference>
<dbReference type="STRING" id="29343.CCDG5_1951"/>